<keyword evidence="2" id="KW-1185">Reference proteome</keyword>
<dbReference type="SUPFAM" id="SSF48726">
    <property type="entry name" value="Immunoglobulin"/>
    <property type="match status" value="1"/>
</dbReference>
<dbReference type="InterPro" id="IPR036179">
    <property type="entry name" value="Ig-like_dom_sf"/>
</dbReference>
<protein>
    <submittedName>
        <fullName evidence="1">Uncharacterized protein</fullName>
    </submittedName>
</protein>
<proteinExistence type="predicted"/>
<dbReference type="Proteomes" id="UP001153737">
    <property type="component" value="Chromosome 8"/>
</dbReference>
<name>A0A9N9SLL6_PHACE</name>
<dbReference type="AlphaFoldDB" id="A0A9N9SLL6"/>
<reference evidence="1" key="2">
    <citation type="submission" date="2022-10" db="EMBL/GenBank/DDBJ databases">
        <authorList>
            <consortium name="ENA_rothamsted_submissions"/>
            <consortium name="culmorum"/>
            <person name="King R."/>
        </authorList>
    </citation>
    <scope>NUCLEOTIDE SEQUENCE</scope>
</reference>
<sequence length="75" mass="8582">MAVMAPTEIAEKNKRKEVSYVWVVQCQEEEMYFSKSPKDVTVVLGQSVTLPCEVTPDNGVRCEHNEYYSPIQRGQ</sequence>
<dbReference type="Gene3D" id="2.60.40.10">
    <property type="entry name" value="Immunoglobulins"/>
    <property type="match status" value="1"/>
</dbReference>
<dbReference type="InterPro" id="IPR013783">
    <property type="entry name" value="Ig-like_fold"/>
</dbReference>
<dbReference type="OrthoDB" id="2413561at2759"/>
<gene>
    <name evidence="1" type="ORF">PHAECO_LOCUS12077</name>
</gene>
<evidence type="ECO:0000313" key="1">
    <source>
        <dbReference type="EMBL" id="CAG9824279.1"/>
    </source>
</evidence>
<accession>A0A9N9SLL6</accession>
<reference evidence="1" key="1">
    <citation type="submission" date="2022-01" db="EMBL/GenBank/DDBJ databases">
        <authorList>
            <person name="King R."/>
        </authorList>
    </citation>
    <scope>NUCLEOTIDE SEQUENCE</scope>
</reference>
<organism evidence="1 2">
    <name type="scientific">Phaedon cochleariae</name>
    <name type="common">Mustard beetle</name>
    <dbReference type="NCBI Taxonomy" id="80249"/>
    <lineage>
        <taxon>Eukaryota</taxon>
        <taxon>Metazoa</taxon>
        <taxon>Ecdysozoa</taxon>
        <taxon>Arthropoda</taxon>
        <taxon>Hexapoda</taxon>
        <taxon>Insecta</taxon>
        <taxon>Pterygota</taxon>
        <taxon>Neoptera</taxon>
        <taxon>Endopterygota</taxon>
        <taxon>Coleoptera</taxon>
        <taxon>Polyphaga</taxon>
        <taxon>Cucujiformia</taxon>
        <taxon>Chrysomeloidea</taxon>
        <taxon>Chrysomelidae</taxon>
        <taxon>Chrysomelinae</taxon>
        <taxon>Chrysomelini</taxon>
        <taxon>Phaedon</taxon>
    </lineage>
</organism>
<evidence type="ECO:0000313" key="2">
    <source>
        <dbReference type="Proteomes" id="UP001153737"/>
    </source>
</evidence>
<dbReference type="EMBL" id="OU896714">
    <property type="protein sequence ID" value="CAG9824279.1"/>
    <property type="molecule type" value="Genomic_DNA"/>
</dbReference>